<protein>
    <submittedName>
        <fullName evidence="4">YrrS family protein</fullName>
    </submittedName>
</protein>
<name>A0ABV8WYB8_9BACI</name>
<dbReference type="RefSeq" id="WP_390252580.1">
    <property type="nucleotide sequence ID" value="NZ_JBHSDT010000008.1"/>
</dbReference>
<feature type="compositionally biased region" description="Basic and acidic residues" evidence="1">
    <location>
        <begin position="73"/>
        <end position="96"/>
    </location>
</feature>
<feature type="domain" description="DUF1510" evidence="3">
    <location>
        <begin position="133"/>
        <end position="224"/>
    </location>
</feature>
<keyword evidence="2" id="KW-0812">Transmembrane</keyword>
<comment type="caution">
    <text evidence="4">The sequence shown here is derived from an EMBL/GenBank/DDBJ whole genome shotgun (WGS) entry which is preliminary data.</text>
</comment>
<dbReference type="Proteomes" id="UP001595882">
    <property type="component" value="Unassembled WGS sequence"/>
</dbReference>
<dbReference type="InterPro" id="IPR009988">
    <property type="entry name" value="DUF1510"/>
</dbReference>
<keyword evidence="5" id="KW-1185">Reference proteome</keyword>
<evidence type="ECO:0000313" key="5">
    <source>
        <dbReference type="Proteomes" id="UP001595882"/>
    </source>
</evidence>
<feature type="region of interest" description="Disordered" evidence="1">
    <location>
        <begin position="47"/>
        <end position="156"/>
    </location>
</feature>
<keyword evidence="2" id="KW-1133">Transmembrane helix</keyword>
<reference evidence="5" key="1">
    <citation type="journal article" date="2019" name="Int. J. Syst. Evol. Microbiol.">
        <title>The Global Catalogue of Microorganisms (GCM) 10K type strain sequencing project: providing services to taxonomists for standard genome sequencing and annotation.</title>
        <authorList>
            <consortium name="The Broad Institute Genomics Platform"/>
            <consortium name="The Broad Institute Genome Sequencing Center for Infectious Disease"/>
            <person name="Wu L."/>
            <person name="Ma J."/>
        </authorList>
    </citation>
    <scope>NUCLEOTIDE SEQUENCE [LARGE SCALE GENOMIC DNA]</scope>
    <source>
        <strain evidence="5">CCUG 37865</strain>
    </source>
</reference>
<feature type="transmembrane region" description="Helical" evidence="2">
    <location>
        <begin position="23"/>
        <end position="44"/>
    </location>
</feature>
<evidence type="ECO:0000256" key="1">
    <source>
        <dbReference type="SAM" id="MobiDB-lite"/>
    </source>
</evidence>
<evidence type="ECO:0000313" key="4">
    <source>
        <dbReference type="EMBL" id="MFC4404038.1"/>
    </source>
</evidence>
<dbReference type="Pfam" id="PF07423">
    <property type="entry name" value="DUF1510"/>
    <property type="match status" value="1"/>
</dbReference>
<evidence type="ECO:0000256" key="2">
    <source>
        <dbReference type="SAM" id="Phobius"/>
    </source>
</evidence>
<keyword evidence="2" id="KW-0472">Membrane</keyword>
<sequence>MTDDYGKGTRQNRFSKKRKNTKALTILYILGVVLLVLLVAMIFFGGNDEATPDDQTMNNEEGNVNEEENQVIFERDLSEDAEKDNEASNEEGIRVEETEEEESQSSENNEETDTNGAETYEVEATDENVKRAYEGNWQPVGTEQEGPHTTNYDNGSIDRQEMSRAVEAATGIPVKEQTTWWAGRAGDQAVEITVSPKSNEGEIYRVHLAWVDQQGWQPTLVEELIEKDIE</sequence>
<evidence type="ECO:0000259" key="3">
    <source>
        <dbReference type="Pfam" id="PF07423"/>
    </source>
</evidence>
<organism evidence="4 5">
    <name type="scientific">Gracilibacillus xinjiangensis</name>
    <dbReference type="NCBI Taxonomy" id="1193282"/>
    <lineage>
        <taxon>Bacteria</taxon>
        <taxon>Bacillati</taxon>
        <taxon>Bacillota</taxon>
        <taxon>Bacilli</taxon>
        <taxon>Bacillales</taxon>
        <taxon>Bacillaceae</taxon>
        <taxon>Gracilibacillus</taxon>
    </lineage>
</organism>
<accession>A0ABV8WYB8</accession>
<gene>
    <name evidence="4" type="ORF">ACFOY7_13260</name>
</gene>
<dbReference type="EMBL" id="JBHSDT010000008">
    <property type="protein sequence ID" value="MFC4404038.1"/>
    <property type="molecule type" value="Genomic_DNA"/>
</dbReference>
<feature type="compositionally biased region" description="Acidic residues" evidence="1">
    <location>
        <begin position="97"/>
        <end position="113"/>
    </location>
</feature>
<proteinExistence type="predicted"/>